<evidence type="ECO:0000313" key="1">
    <source>
        <dbReference type="EMBL" id="CAK9026576.1"/>
    </source>
</evidence>
<proteinExistence type="predicted"/>
<keyword evidence="2" id="KW-1185">Reference proteome</keyword>
<dbReference type="Proteomes" id="UP001642484">
    <property type="component" value="Unassembled WGS sequence"/>
</dbReference>
<gene>
    <name evidence="1" type="ORF">CCMP2556_LOCUS16426</name>
</gene>
<organism evidence="1 2">
    <name type="scientific">Durusdinium trenchii</name>
    <dbReference type="NCBI Taxonomy" id="1381693"/>
    <lineage>
        <taxon>Eukaryota</taxon>
        <taxon>Sar</taxon>
        <taxon>Alveolata</taxon>
        <taxon>Dinophyceae</taxon>
        <taxon>Suessiales</taxon>
        <taxon>Symbiodiniaceae</taxon>
        <taxon>Durusdinium</taxon>
    </lineage>
</organism>
<accession>A0ABP0KID8</accession>
<comment type="caution">
    <text evidence="1">The sequence shown here is derived from an EMBL/GenBank/DDBJ whole genome shotgun (WGS) entry which is preliminary data.</text>
</comment>
<name>A0ABP0KID8_9DINO</name>
<sequence length="181" mass="20387">MQGMEPTIRGTDRSLQLNVSQGSMGHPEMCQAPCVHMMKNGSCHFGLACGFCHFQHGKKKKLDKGQRTMMHEAGEGRRLAIIIPHVVEKLEKLGDQQALNLVRLLQEEVEKASPTRSGAWEKKLQQAQISGRLERMNISALMDLVTECLPEHVNQAYIALQRSRFPFPKLLPEGAVITFWL</sequence>
<dbReference type="EMBL" id="CAXAMN010008780">
    <property type="protein sequence ID" value="CAK9026576.1"/>
    <property type="molecule type" value="Genomic_DNA"/>
</dbReference>
<reference evidence="1 2" key="1">
    <citation type="submission" date="2024-02" db="EMBL/GenBank/DDBJ databases">
        <authorList>
            <person name="Chen Y."/>
            <person name="Shah S."/>
            <person name="Dougan E. K."/>
            <person name="Thang M."/>
            <person name="Chan C."/>
        </authorList>
    </citation>
    <scope>NUCLEOTIDE SEQUENCE [LARGE SCALE GENOMIC DNA]</scope>
</reference>
<evidence type="ECO:0008006" key="3">
    <source>
        <dbReference type="Google" id="ProtNLM"/>
    </source>
</evidence>
<protein>
    <recommendedName>
        <fullName evidence="3">C3H1-type domain-containing protein</fullName>
    </recommendedName>
</protein>
<evidence type="ECO:0000313" key="2">
    <source>
        <dbReference type="Proteomes" id="UP001642484"/>
    </source>
</evidence>